<dbReference type="SUPFAM" id="SSF52540">
    <property type="entry name" value="P-loop containing nucleoside triphosphate hydrolases"/>
    <property type="match status" value="2"/>
</dbReference>
<comment type="caution">
    <text evidence="13">The sequence shown here is derived from an EMBL/GenBank/DDBJ whole genome shotgun (WGS) entry which is preliminary data.</text>
</comment>
<dbReference type="Pfam" id="PF00005">
    <property type="entry name" value="ABC_tran"/>
    <property type="match status" value="2"/>
</dbReference>
<dbReference type="PROSITE" id="PS50893">
    <property type="entry name" value="ABC_TRANSPORTER_2"/>
    <property type="match status" value="2"/>
</dbReference>
<evidence type="ECO:0000256" key="7">
    <source>
        <dbReference type="ARBA" id="ARBA00022840"/>
    </source>
</evidence>
<dbReference type="InterPro" id="IPR013525">
    <property type="entry name" value="ABC2_TM"/>
</dbReference>
<dbReference type="FunFam" id="3.40.50.300:FF:000335">
    <property type="entry name" value="ATP binding cassette subfamily A member 5"/>
    <property type="match status" value="1"/>
</dbReference>
<evidence type="ECO:0000256" key="10">
    <source>
        <dbReference type="SAM" id="MobiDB-lite"/>
    </source>
</evidence>
<reference evidence="13 14" key="1">
    <citation type="submission" date="2016-08" db="EMBL/GenBank/DDBJ databases">
        <title>Genomes of anaerobic fungi encode conserved fungal cellulosomes for biomass hydrolysis.</title>
        <authorList>
            <consortium name="DOE Joint Genome Institute"/>
            <person name="Haitjema C.H."/>
            <person name="Gilmore S.P."/>
            <person name="Henske J.K."/>
            <person name="Solomon K.V."/>
            <person name="De Groot R."/>
            <person name="Kuo A."/>
            <person name="Mondo S.J."/>
            <person name="Salamov A.A."/>
            <person name="Labutti K."/>
            <person name="Zhao Z."/>
            <person name="Chiniquy J."/>
            <person name="Barry K."/>
            <person name="Brewer H.M."/>
            <person name="Purvine S.O."/>
            <person name="Wright A.T."/>
            <person name="Boxma B."/>
            <person name="Van Alen T."/>
            <person name="Hackstein J.H."/>
            <person name="Baker S.E."/>
            <person name="Grigoriev I.V."/>
            <person name="O'Malley M.A."/>
        </authorList>
    </citation>
    <scope>NUCLEOTIDE SEQUENCE [LARGE SCALE GENOMIC DNA]</scope>
    <source>
        <strain evidence="14">finn</strain>
    </source>
</reference>
<dbReference type="GO" id="GO:0005524">
    <property type="term" value="F:ATP binding"/>
    <property type="evidence" value="ECO:0007669"/>
    <property type="project" value="UniProtKB-KW"/>
</dbReference>
<evidence type="ECO:0000259" key="12">
    <source>
        <dbReference type="PROSITE" id="PS50893"/>
    </source>
</evidence>
<feature type="transmembrane region" description="Helical" evidence="11">
    <location>
        <begin position="352"/>
        <end position="375"/>
    </location>
</feature>
<feature type="transmembrane region" description="Helical" evidence="11">
    <location>
        <begin position="321"/>
        <end position="346"/>
    </location>
</feature>
<dbReference type="EMBL" id="MCFH01000018">
    <property type="protein sequence ID" value="ORX51392.1"/>
    <property type="molecule type" value="Genomic_DNA"/>
</dbReference>
<dbReference type="InterPro" id="IPR026082">
    <property type="entry name" value="ABCA"/>
</dbReference>
<feature type="transmembrane region" description="Helical" evidence="11">
    <location>
        <begin position="1098"/>
        <end position="1118"/>
    </location>
</feature>
<keyword evidence="6" id="KW-0547">Nucleotide-binding</keyword>
<dbReference type="FunFam" id="3.40.50.300:FF:000436">
    <property type="entry name" value="ATP binding cassette subfamily A member 9"/>
    <property type="match status" value="1"/>
</dbReference>
<gene>
    <name evidence="13" type="ORF">BCR36DRAFT_325611</name>
</gene>
<evidence type="ECO:0000256" key="9">
    <source>
        <dbReference type="ARBA" id="ARBA00023136"/>
    </source>
</evidence>
<feature type="region of interest" description="Disordered" evidence="10">
    <location>
        <begin position="1433"/>
        <end position="1457"/>
    </location>
</feature>
<accession>A0A1Y1VAJ7</accession>
<evidence type="ECO:0000256" key="3">
    <source>
        <dbReference type="ARBA" id="ARBA00022448"/>
    </source>
</evidence>
<comment type="similarity">
    <text evidence="2">Belongs to the ABC transporter superfamily. ABCA family.</text>
</comment>
<evidence type="ECO:0000256" key="6">
    <source>
        <dbReference type="ARBA" id="ARBA00022741"/>
    </source>
</evidence>
<dbReference type="OrthoDB" id="6512918at2759"/>
<feature type="transmembrane region" description="Helical" evidence="11">
    <location>
        <begin position="1339"/>
        <end position="1360"/>
    </location>
</feature>
<feature type="transmembrane region" description="Helical" evidence="11">
    <location>
        <begin position="387"/>
        <end position="406"/>
    </location>
</feature>
<dbReference type="Gene3D" id="3.40.50.300">
    <property type="entry name" value="P-loop containing nucleotide triphosphate hydrolases"/>
    <property type="match status" value="2"/>
</dbReference>
<feature type="transmembrane region" description="Helical" evidence="11">
    <location>
        <begin position="412"/>
        <end position="434"/>
    </location>
</feature>
<feature type="domain" description="ABC transporter" evidence="12">
    <location>
        <begin position="526"/>
        <end position="754"/>
    </location>
</feature>
<dbReference type="InterPro" id="IPR003593">
    <property type="entry name" value="AAA+_ATPase"/>
</dbReference>
<feature type="transmembrane region" description="Helical" evidence="11">
    <location>
        <begin position="1254"/>
        <end position="1273"/>
    </location>
</feature>
<evidence type="ECO:0000313" key="14">
    <source>
        <dbReference type="Proteomes" id="UP000193719"/>
    </source>
</evidence>
<evidence type="ECO:0000256" key="2">
    <source>
        <dbReference type="ARBA" id="ARBA00008869"/>
    </source>
</evidence>
<keyword evidence="7" id="KW-0067">ATP-binding</keyword>
<dbReference type="Pfam" id="PF12698">
    <property type="entry name" value="ABC2_membrane_3"/>
    <property type="match status" value="2"/>
</dbReference>
<evidence type="ECO:0000256" key="11">
    <source>
        <dbReference type="SAM" id="Phobius"/>
    </source>
</evidence>
<dbReference type="Proteomes" id="UP000193719">
    <property type="component" value="Unassembled WGS sequence"/>
</dbReference>
<keyword evidence="4 11" id="KW-0812">Transmembrane</keyword>
<dbReference type="STRING" id="1754191.A0A1Y1VAJ7"/>
<dbReference type="CDD" id="cd03263">
    <property type="entry name" value="ABC_subfamily_A"/>
    <property type="match status" value="2"/>
</dbReference>
<keyword evidence="8 11" id="KW-1133">Transmembrane helix</keyword>
<name>A0A1Y1VAJ7_9FUNG</name>
<dbReference type="GO" id="GO:0140359">
    <property type="term" value="F:ABC-type transporter activity"/>
    <property type="evidence" value="ECO:0007669"/>
    <property type="project" value="InterPro"/>
</dbReference>
<protein>
    <recommendedName>
        <fullName evidence="12">ABC transporter domain-containing protein</fullName>
    </recommendedName>
</protein>
<feature type="transmembrane region" description="Helical" evidence="11">
    <location>
        <begin position="1138"/>
        <end position="1163"/>
    </location>
</feature>
<dbReference type="PROSITE" id="PS00211">
    <property type="entry name" value="ABC_TRANSPORTER_1"/>
    <property type="match status" value="1"/>
</dbReference>
<dbReference type="InterPro" id="IPR017871">
    <property type="entry name" value="ABC_transporter-like_CS"/>
</dbReference>
<feature type="transmembrane region" description="Helical" evidence="11">
    <location>
        <begin position="1175"/>
        <end position="1197"/>
    </location>
</feature>
<evidence type="ECO:0000256" key="4">
    <source>
        <dbReference type="ARBA" id="ARBA00022692"/>
    </source>
</evidence>
<proteinExistence type="inferred from homology"/>
<feature type="transmembrane region" description="Helical" evidence="11">
    <location>
        <begin position="21"/>
        <end position="41"/>
    </location>
</feature>
<feature type="compositionally biased region" description="Basic and acidic residues" evidence="10">
    <location>
        <begin position="1438"/>
        <end position="1457"/>
    </location>
</feature>
<feature type="transmembrane region" description="Helical" evidence="11">
    <location>
        <begin position="455"/>
        <end position="474"/>
    </location>
</feature>
<dbReference type="GO" id="GO:0005886">
    <property type="term" value="C:plasma membrane"/>
    <property type="evidence" value="ECO:0007669"/>
    <property type="project" value="UniProtKB-ARBA"/>
</dbReference>
<comment type="subcellular location">
    <subcellularLocation>
        <location evidence="1">Membrane</location>
        <topology evidence="1">Multi-pass membrane protein</topology>
    </subcellularLocation>
</comment>
<sequence>MLFSQLKTLLWRNIILKKRGIVLTLLEIIVPFIIILIIAQYSKYENIHINYGDYNNSTLNSLDDINNLFTETSFLNQLVLDIVFSSDYNDQQKNTLLENIKSNSLFSSMNFIQKEQNFTLEEENIIEDYNEYLDNKYNDLEMVEDYNKPINKIYEYKVYVSSKELEMEKNYQKMVRYNEKYSNAATELLYYGIVFKSLSKYTIYFYYPDNDELVTHLKVSEDDYYRNEWKTQLIIIKNVIDKSLVKMLTNIQDFTISTKFMDSKGYTDVKRKNKLNDFIPFLMTFYFVPCMFSLLANLVIEKESRIKESLVIIGLKKSSFWISWAITYGIIITVSTILVTIAMYYFKLFLYIHFSVTFVVLIIFGLSCCCISFILSTMIKKARTANTISIMIIILFFSMYFLQSYLKKYKTYYIICSFILSPISFLGIFNNLITYEENKLPVTFITIFGNETLKYTFLTLIGAFILYLLIAIYLDNVLPQGNNFHKKWHFFITGLFHRKYKKSDDEKSNIENPYIEKDPTGLNKAVEVRNIRKNFKVKGETIEILKNINFNAYYDEIFAILGHNGAGKTTLMSIMTGILSSTRGGVYYDNIPITGNETDICKQFGYCPQFDTLNNNLTVGEHIKLFAGIKDVKIDVDEVLKNIDLLEKKNNFPKELSGGQKRKLCISLALLGSPKYVFLDEPTTGLDPYSRKNIWEILSNKKKGCVMFVTTHYMDEADLLADRKMIISNGNITCLGTSLFLKNKFNMNYSLDVHVKNMNYINYIDNIIDQYCPGFSQNKIISNTNNQVKEESNLGQSEEYIVTYLLPIKYSKSFKDIFEGLNMLIKDKRNSIENFSLTAPTLEELFIKLENNEIKSNENKSLTNVSSIDMNNDREKFINKLETIFSKTRINNSSFLRQVFAIIKIRLKIFLRNKTFAILYTLLPITLIVLSIYLENKVIKAINEPIEFDSININTNLYENGKWFKDTNSSGQGLEIIDKINNSLRKPLESEDYENNLTISSGKLTPDINYIGGFKSIGNDNKNLEFVIYKNATYFYSDAIGLNALNNAILDYYNVKEQIATAFKPFSIVINANEYNENDKDDMINIAPELLKMILEPVLIVGMALAISVSISIYGPLIVKEREDGITHQLYLNGTKHLSYWVGVLLSDSICILFPTLLIGVVGYFNDISIYNLKIVIYTIVATLLWIIGSLLNQYIISYMFKKYERASTLFIIINPILSLFIGIYALVIAIISNTVDNLNGNNEETSNSTKSQYIFYGALVLYFPAAIIYIYTKLSTYIIIKKITMNSSDIVSFMTSDDVIKIMNSSLDSNEKGKEISKLFFDKKMPTLTDLLKLKEGFVTLIIVAIVIIIIYTLILVFIEKEKDKNIKKNKSYTANERKRLDEKIMEGPNDVKNEWKKIQQSLDGSNQNNNIALKIYELNKSFNITIEEMRKRNKKNKESKDGKENNKNEKSAFQRMDDRVTFDKATKKYNNRIVDDVTFGVNVGECLGLLGPNGAGKTTSISMITGILSHTHGKIVYGNHDLNETKISDLSLGYCSQHDSLWKLLTVKETIQFYLNICGYPKKDIPHFTKALTEACGIEIHRNKKVREISGGTKRKLSLIIAICSSPNYLILDEPSAGMDPFTRRYMWKLITELKNSRETATILTTHSTEEAEALCDRIAILIKGRLVCIDTPRSIKMNHNNCYTLEVFTDHPEQFEKEVVKNCNLFGPGETYELESFINYQKYTVTMKIENIANVFSVMEEAKENGIVKQYNFGQYSLEQVFINFVNNTK</sequence>
<dbReference type="GO" id="GO:0016887">
    <property type="term" value="F:ATP hydrolysis activity"/>
    <property type="evidence" value="ECO:0007669"/>
    <property type="project" value="InterPro"/>
</dbReference>
<evidence type="ECO:0000256" key="1">
    <source>
        <dbReference type="ARBA" id="ARBA00004141"/>
    </source>
</evidence>
<dbReference type="SMART" id="SM00382">
    <property type="entry name" value="AAA"/>
    <property type="match status" value="2"/>
</dbReference>
<keyword evidence="14" id="KW-1185">Reference proteome</keyword>
<evidence type="ECO:0000256" key="5">
    <source>
        <dbReference type="ARBA" id="ARBA00022737"/>
    </source>
</evidence>
<dbReference type="InterPro" id="IPR003439">
    <property type="entry name" value="ABC_transporter-like_ATP-bd"/>
</dbReference>
<keyword evidence="3" id="KW-0813">Transport</keyword>
<evidence type="ECO:0000313" key="13">
    <source>
        <dbReference type="EMBL" id="ORX51392.1"/>
    </source>
</evidence>
<feature type="transmembrane region" description="Helical" evidence="11">
    <location>
        <begin position="278"/>
        <end position="300"/>
    </location>
</feature>
<organism evidence="13 14">
    <name type="scientific">Piromyces finnis</name>
    <dbReference type="NCBI Taxonomy" id="1754191"/>
    <lineage>
        <taxon>Eukaryota</taxon>
        <taxon>Fungi</taxon>
        <taxon>Fungi incertae sedis</taxon>
        <taxon>Chytridiomycota</taxon>
        <taxon>Chytridiomycota incertae sedis</taxon>
        <taxon>Neocallimastigomycetes</taxon>
        <taxon>Neocallimastigales</taxon>
        <taxon>Neocallimastigaceae</taxon>
        <taxon>Piromyces</taxon>
    </lineage>
</organism>
<dbReference type="InterPro" id="IPR027417">
    <property type="entry name" value="P-loop_NTPase"/>
</dbReference>
<keyword evidence="9 11" id="KW-0472">Membrane</keyword>
<dbReference type="GO" id="GO:0005319">
    <property type="term" value="F:lipid transporter activity"/>
    <property type="evidence" value="ECO:0007669"/>
    <property type="project" value="TreeGrafter"/>
</dbReference>
<feature type="transmembrane region" description="Helical" evidence="11">
    <location>
        <begin position="1209"/>
        <end position="1233"/>
    </location>
</feature>
<feature type="domain" description="ABC transporter" evidence="12">
    <location>
        <begin position="1456"/>
        <end position="1691"/>
    </location>
</feature>
<evidence type="ECO:0000256" key="8">
    <source>
        <dbReference type="ARBA" id="ARBA00022989"/>
    </source>
</evidence>
<keyword evidence="5" id="KW-0677">Repeat</keyword>
<dbReference type="PANTHER" id="PTHR19229">
    <property type="entry name" value="ATP-BINDING CASSETTE TRANSPORTER SUBFAMILY A ABCA"/>
    <property type="match status" value="1"/>
</dbReference>
<reference evidence="13 14" key="2">
    <citation type="submission" date="2016-08" db="EMBL/GenBank/DDBJ databases">
        <title>Pervasive Adenine N6-methylation of Active Genes in Fungi.</title>
        <authorList>
            <consortium name="DOE Joint Genome Institute"/>
            <person name="Mondo S.J."/>
            <person name="Dannebaum R.O."/>
            <person name="Kuo R.C."/>
            <person name="Labutti K."/>
            <person name="Haridas S."/>
            <person name="Kuo A."/>
            <person name="Salamov A."/>
            <person name="Ahrendt S.R."/>
            <person name="Lipzen A."/>
            <person name="Sullivan W."/>
            <person name="Andreopoulos W.B."/>
            <person name="Clum A."/>
            <person name="Lindquist E."/>
            <person name="Daum C."/>
            <person name="Ramamoorthy G.K."/>
            <person name="Gryganskyi A."/>
            <person name="Culley D."/>
            <person name="Magnuson J.K."/>
            <person name="James T.Y."/>
            <person name="O'Malley M.A."/>
            <person name="Stajich J.E."/>
            <person name="Spatafora J.W."/>
            <person name="Visel A."/>
            <person name="Grigoriev I.V."/>
        </authorList>
    </citation>
    <scope>NUCLEOTIDE SEQUENCE [LARGE SCALE GENOMIC DNA]</scope>
    <source>
        <strain evidence="14">finn</strain>
    </source>
</reference>